<dbReference type="AlphaFoldDB" id="A0A9W4X0Y4"/>
<proteinExistence type="predicted"/>
<protein>
    <submittedName>
        <fullName evidence="1">11215_t:CDS:1</fullName>
    </submittedName>
</protein>
<dbReference type="EMBL" id="CAMKVN010010297">
    <property type="protein sequence ID" value="CAI2193994.1"/>
    <property type="molecule type" value="Genomic_DNA"/>
</dbReference>
<feature type="non-terminal residue" evidence="1">
    <location>
        <position position="77"/>
    </location>
</feature>
<accession>A0A9W4X0Y4</accession>
<sequence>MEDLLRKLGFSEAMFGNSVEEIVEQGKNTTDYSELLTIIKQLDQHNKRETQAEAIRRLKWKYFNTLLEQKHLEVQLG</sequence>
<evidence type="ECO:0000313" key="1">
    <source>
        <dbReference type="EMBL" id="CAI2193994.1"/>
    </source>
</evidence>
<gene>
    <name evidence="1" type="ORF">FWILDA_LOCUS16355</name>
</gene>
<keyword evidence="2" id="KW-1185">Reference proteome</keyword>
<reference evidence="1" key="1">
    <citation type="submission" date="2022-08" db="EMBL/GenBank/DDBJ databases">
        <authorList>
            <person name="Kallberg Y."/>
            <person name="Tangrot J."/>
            <person name="Rosling A."/>
        </authorList>
    </citation>
    <scope>NUCLEOTIDE SEQUENCE</scope>
    <source>
        <strain evidence="1">Wild A</strain>
    </source>
</reference>
<organism evidence="1 2">
    <name type="scientific">Funneliformis geosporum</name>
    <dbReference type="NCBI Taxonomy" id="1117311"/>
    <lineage>
        <taxon>Eukaryota</taxon>
        <taxon>Fungi</taxon>
        <taxon>Fungi incertae sedis</taxon>
        <taxon>Mucoromycota</taxon>
        <taxon>Glomeromycotina</taxon>
        <taxon>Glomeromycetes</taxon>
        <taxon>Glomerales</taxon>
        <taxon>Glomeraceae</taxon>
        <taxon>Funneliformis</taxon>
    </lineage>
</organism>
<name>A0A9W4X0Y4_9GLOM</name>
<comment type="caution">
    <text evidence="1">The sequence shown here is derived from an EMBL/GenBank/DDBJ whole genome shotgun (WGS) entry which is preliminary data.</text>
</comment>
<evidence type="ECO:0000313" key="2">
    <source>
        <dbReference type="Proteomes" id="UP001153678"/>
    </source>
</evidence>
<dbReference type="Proteomes" id="UP001153678">
    <property type="component" value="Unassembled WGS sequence"/>
</dbReference>